<keyword evidence="1" id="KW-0175">Coiled coil</keyword>
<dbReference type="Pfam" id="PF18932">
    <property type="entry name" value="DUF5681"/>
    <property type="match status" value="1"/>
</dbReference>
<dbReference type="EMBL" id="FWFR01000003">
    <property type="protein sequence ID" value="SLN72147.1"/>
    <property type="molecule type" value="Genomic_DNA"/>
</dbReference>
<dbReference type="InParanoid" id="A0A1Y5TZH9"/>
<dbReference type="OrthoDB" id="2086138at2"/>
<keyword evidence="5" id="KW-1185">Reference proteome</keyword>
<feature type="coiled-coil region" evidence="1">
    <location>
        <begin position="188"/>
        <end position="238"/>
    </location>
</feature>
<evidence type="ECO:0000256" key="2">
    <source>
        <dbReference type="SAM" id="MobiDB-lite"/>
    </source>
</evidence>
<evidence type="ECO:0000313" key="5">
    <source>
        <dbReference type="Proteomes" id="UP000193200"/>
    </source>
</evidence>
<sequence length="241" mass="26878">MTADGTGQGNRNLPALRPPPAADYEVGYGKPPAHSRFRKGQSGNPRGRPKGARNRLPAPQEEKLKEIILAESYRPITVRDGGREVTVPMAQAVMRAIAVKAAKGDHRSQRLFTEILSATEADRKRLSDELLQTAIEYKTGWEIEIDRCKALGIKPPEPLPHPDHVQIDFATGTVHFTGPITREDKAHYDKLAAMKAGLEDDLADIREELAKTKDPKIRKVAREEIRRLESMLARFRKVIPG</sequence>
<reference evidence="4 5" key="1">
    <citation type="submission" date="2017-03" db="EMBL/GenBank/DDBJ databases">
        <authorList>
            <person name="Afonso C.L."/>
            <person name="Miller P.J."/>
            <person name="Scott M.A."/>
            <person name="Spackman E."/>
            <person name="Goraichik I."/>
            <person name="Dimitrov K.M."/>
            <person name="Suarez D.L."/>
            <person name="Swayne D.E."/>
        </authorList>
    </citation>
    <scope>NUCLEOTIDE SEQUENCE [LARGE SCALE GENOMIC DNA]</scope>
    <source>
        <strain evidence="4 5">CECT 7691</strain>
    </source>
</reference>
<evidence type="ECO:0000259" key="3">
    <source>
        <dbReference type="Pfam" id="PF18932"/>
    </source>
</evidence>
<gene>
    <name evidence="4" type="ORF">OCH7691_03435</name>
</gene>
<dbReference type="Proteomes" id="UP000193200">
    <property type="component" value="Unassembled WGS sequence"/>
</dbReference>
<name>A0A1Y5TZH9_9PROT</name>
<organism evidence="4 5">
    <name type="scientific">Oceanibacterium hippocampi</name>
    <dbReference type="NCBI Taxonomy" id="745714"/>
    <lineage>
        <taxon>Bacteria</taxon>
        <taxon>Pseudomonadati</taxon>
        <taxon>Pseudomonadota</taxon>
        <taxon>Alphaproteobacteria</taxon>
        <taxon>Sneathiellales</taxon>
        <taxon>Sneathiellaceae</taxon>
        <taxon>Oceanibacterium</taxon>
    </lineage>
</organism>
<feature type="domain" description="DUF5681" evidence="3">
    <location>
        <begin position="34"/>
        <end position="120"/>
    </location>
</feature>
<dbReference type="InterPro" id="IPR043736">
    <property type="entry name" value="DUF5681"/>
</dbReference>
<evidence type="ECO:0000313" key="4">
    <source>
        <dbReference type="EMBL" id="SLN72147.1"/>
    </source>
</evidence>
<accession>A0A1Y5TZH9</accession>
<proteinExistence type="predicted"/>
<dbReference type="RefSeq" id="WP_085884780.1">
    <property type="nucleotide sequence ID" value="NZ_FWFR01000003.1"/>
</dbReference>
<feature type="region of interest" description="Disordered" evidence="2">
    <location>
        <begin position="1"/>
        <end position="61"/>
    </location>
</feature>
<dbReference type="AlphaFoldDB" id="A0A1Y5TZH9"/>
<evidence type="ECO:0000256" key="1">
    <source>
        <dbReference type="SAM" id="Coils"/>
    </source>
</evidence>
<protein>
    <recommendedName>
        <fullName evidence="3">DUF5681 domain-containing protein</fullName>
    </recommendedName>
</protein>